<protein>
    <recommendedName>
        <fullName evidence="13">CRISPR-associated endonuclease Cas9</fullName>
        <ecNumber evidence="13">3.1.-.-</ecNumber>
    </recommendedName>
</protein>
<comment type="subunit">
    <text evidence="12 13">Monomer. Binds crRNA and tracrRNA.</text>
</comment>
<evidence type="ECO:0000256" key="1">
    <source>
        <dbReference type="ARBA" id="ARBA00001946"/>
    </source>
</evidence>
<keyword evidence="8 13" id="KW-0694">RNA-binding</keyword>
<evidence type="ECO:0000256" key="3">
    <source>
        <dbReference type="ARBA" id="ARBA00022722"/>
    </source>
</evidence>
<keyword evidence="6 13" id="KW-0378">Hydrolase</keyword>
<dbReference type="PROSITE" id="PS51749">
    <property type="entry name" value="HNH_CAS9"/>
    <property type="match status" value="1"/>
</dbReference>
<comment type="similarity">
    <text evidence="13">Belongs to the CRISPR-associated Cas9 family.</text>
</comment>
<evidence type="ECO:0000256" key="9">
    <source>
        <dbReference type="ARBA" id="ARBA00023118"/>
    </source>
</evidence>
<proteinExistence type="inferred from homology"/>
<evidence type="ECO:0000256" key="8">
    <source>
        <dbReference type="ARBA" id="ARBA00022884"/>
    </source>
</evidence>
<dbReference type="InterPro" id="IPR032239">
    <property type="entry name" value="Cas9-BH"/>
</dbReference>
<dbReference type="GO" id="GO:0004519">
    <property type="term" value="F:endonuclease activity"/>
    <property type="evidence" value="ECO:0007669"/>
    <property type="project" value="UniProtKB-UniRule"/>
</dbReference>
<evidence type="ECO:0000256" key="13">
    <source>
        <dbReference type="HAMAP-Rule" id="MF_01480"/>
    </source>
</evidence>
<dbReference type="InterPro" id="IPR003615">
    <property type="entry name" value="HNH_nuc"/>
</dbReference>
<dbReference type="GO" id="GO:0016787">
    <property type="term" value="F:hydrolase activity"/>
    <property type="evidence" value="ECO:0007669"/>
    <property type="project" value="UniProtKB-KW"/>
</dbReference>
<feature type="active site" description="Proton acceptor for HNH nuclease domain" evidence="13">
    <location>
        <position position="857"/>
    </location>
</feature>
<organism evidence="15 16">
    <name type="scientific">Secundilactobacillus silagei JCM 19001</name>
    <dbReference type="NCBI Taxonomy" id="1302250"/>
    <lineage>
        <taxon>Bacteria</taxon>
        <taxon>Bacillati</taxon>
        <taxon>Bacillota</taxon>
        <taxon>Bacilli</taxon>
        <taxon>Lactobacillales</taxon>
        <taxon>Lactobacillaceae</taxon>
        <taxon>Secundilactobacillus</taxon>
    </lineage>
</organism>
<dbReference type="STRING" id="1302250.GCA_001313225_00272"/>
<keyword evidence="7" id="KW-0460">Magnesium</keyword>
<comment type="similarity">
    <text evidence="2">Belongs to the CRISPR-associated protein Cas9 family. Subtype II-A subfamily.</text>
</comment>
<keyword evidence="11" id="KW-0464">Manganese</keyword>
<feature type="active site" description="For RuvC-like nuclease domain" evidence="13">
    <location>
        <position position="8"/>
    </location>
</feature>
<dbReference type="OrthoDB" id="9757607at2"/>
<accession>A0A1Z5H3Q2</accession>
<reference evidence="15 16" key="1">
    <citation type="submission" date="2015-11" db="EMBL/GenBank/DDBJ databases">
        <title>Draft genome sequences of new species of the genus Lactobacillus isolated from orchardgrass silage.</title>
        <authorList>
            <person name="Tohno M."/>
            <person name="Tanizawa Y."/>
            <person name="Arita M."/>
        </authorList>
    </citation>
    <scope>NUCLEOTIDE SEQUENCE [LARGE SCALE GENOMIC DNA]</scope>
    <source>
        <strain evidence="15 16">IWT126</strain>
    </source>
</reference>
<keyword evidence="10 13" id="KW-0238">DNA-binding</keyword>
<keyword evidence="3 13" id="KW-0540">Nuclease</keyword>
<keyword evidence="9 13" id="KW-0051">Antiviral defense</keyword>
<dbReference type="Pfam" id="PF22702">
    <property type="entry name" value="Cas9_RuvC"/>
    <property type="match status" value="1"/>
</dbReference>
<evidence type="ECO:0000256" key="11">
    <source>
        <dbReference type="ARBA" id="ARBA00023211"/>
    </source>
</evidence>
<dbReference type="InterPro" id="IPR033114">
    <property type="entry name" value="HNH_CAS9"/>
</dbReference>
<evidence type="ECO:0000256" key="12">
    <source>
        <dbReference type="ARBA" id="ARBA00046380"/>
    </source>
</evidence>
<keyword evidence="5 13" id="KW-0255">Endonuclease</keyword>
<dbReference type="InterPro" id="IPR032240">
    <property type="entry name" value="Cas9_REC"/>
</dbReference>
<dbReference type="InterPro" id="IPR028629">
    <property type="entry name" value="Cas9"/>
</dbReference>
<name>A0A1Z5H3Q2_9LACO</name>
<dbReference type="HAMAP" id="MF_01480">
    <property type="entry name" value="Cas9"/>
    <property type="match status" value="1"/>
</dbReference>
<evidence type="ECO:0000256" key="6">
    <source>
        <dbReference type="ARBA" id="ARBA00022801"/>
    </source>
</evidence>
<evidence type="ECO:0000256" key="10">
    <source>
        <dbReference type="ARBA" id="ARBA00023125"/>
    </source>
</evidence>
<evidence type="ECO:0000256" key="7">
    <source>
        <dbReference type="ARBA" id="ARBA00022842"/>
    </source>
</evidence>
<keyword evidence="16" id="KW-1185">Reference proteome</keyword>
<comment type="function">
    <text evidence="13">CRISPR (clustered regularly interspaced short palindromic repeat) is an adaptive immune system that provides protection against mobile genetic elements (viruses, transposable elements and conjugative plasmids). CRISPR clusters contain spacers, sequences complementary to antecedent mobile elements, and target invading nucleic acids. CRISPR clusters are transcribed and processed into CRISPR RNA (crRNA). In type II CRISPR systems correct processing of pre-crRNA requires a trans-encoded small RNA (tracrRNA), endogenous ribonuclease 3 (rnc) and this protein. The tracrRNA serves as a guide for ribonuclease 3-aided processing of pre-crRNA. Subsequently Cas9/crRNA/tracrRNA endonucleolytically cleaves linear or circular dsDNA target complementary to the spacer; Cas9 is inactive in the absence of the 2 guide RNAs (gRNA). Cas9 recognizes the protospacer adjacent motif (PAM) in the CRISPR repeat sequences to help distinguish self versus nonself, as targets within the bacterial CRISPR locus do not have PAMs. PAM recognition is also required for catalytic activity.</text>
</comment>
<dbReference type="RefSeq" id="WP_089136044.1">
    <property type="nucleotide sequence ID" value="NZ_BCMG01000001.1"/>
</dbReference>
<dbReference type="Pfam" id="PF16593">
    <property type="entry name" value="Cas9-BH"/>
    <property type="match status" value="1"/>
</dbReference>
<dbReference type="InterPro" id="IPR055228">
    <property type="entry name" value="Cas9_RuvC"/>
</dbReference>
<dbReference type="GO" id="GO:0051607">
    <property type="term" value="P:defense response to virus"/>
    <property type="evidence" value="ECO:0007669"/>
    <property type="project" value="UniProtKB-UniRule"/>
</dbReference>
<dbReference type="EC" id="3.1.-.-" evidence="13"/>
<dbReference type="GO" id="GO:0043571">
    <property type="term" value="P:maintenance of CRISPR repeat elements"/>
    <property type="evidence" value="ECO:0007669"/>
    <property type="project" value="UniProtKB-UniRule"/>
</dbReference>
<dbReference type="GO" id="GO:0003723">
    <property type="term" value="F:RNA binding"/>
    <property type="evidence" value="ECO:0007669"/>
    <property type="project" value="UniProtKB-UniRule"/>
</dbReference>
<dbReference type="GO" id="GO:0046872">
    <property type="term" value="F:metal ion binding"/>
    <property type="evidence" value="ECO:0007669"/>
    <property type="project" value="UniProtKB-UniRule"/>
</dbReference>
<dbReference type="InterPro" id="IPR032237">
    <property type="entry name" value="Cas9_PI"/>
</dbReference>
<evidence type="ECO:0000313" key="15">
    <source>
        <dbReference type="EMBL" id="GAT17933.1"/>
    </source>
</evidence>
<comment type="domain">
    <text evidence="13">Has 2 endonuclease domains. The discontinuous RuvC-like domain cleaves the target DNA noncomplementary to crRNA while the HNH nuclease domain cleaves the target DNA complementary to crRNA.</text>
</comment>
<evidence type="ECO:0000256" key="4">
    <source>
        <dbReference type="ARBA" id="ARBA00022723"/>
    </source>
</evidence>
<dbReference type="Pfam" id="PF13395">
    <property type="entry name" value="HNH_4"/>
    <property type="match status" value="1"/>
</dbReference>
<evidence type="ECO:0000256" key="5">
    <source>
        <dbReference type="ARBA" id="ARBA00022759"/>
    </source>
</evidence>
<keyword evidence="4" id="KW-0479">Metal-binding</keyword>
<sequence>MEYDAGLDIGSNSVGFAALDENAHLVRTKSSEVIGVRLFGTAAKAEERRSFRTTRRRLKRRKWRLGLLNEIFSPHLAEVDENFLPRLRQSNLVSSDPLKSGTKSYLFGTNDDHQFRIDNPTIYHLRKKLMEEKHQFDLREVYLAIHHIVKYRGNFLYGTPVSQFKTGELDLQGNFRRLNGLFKQLMPETPFKLNLTHLEKVESILHDDSRQKSDRQRELLKMVYAQSEDKVENNINKEIATNLLKAILGLKVKFDVIFQVKLDKDTSKDWSFSLADADVEDKQNMLFESLDSNQVEIFNILSSLYSSCLLTSILSDGNGGTFETVSDSMIHRYESHKEHLELLKTFEKQLNEKDAHKLKNLYDEYIDGVKGKKLSQEDFGKAVKKQLDESKIAQEIEAEIDLGKFMLKQRTRENIVIPHQLHQQELDKIIENQSQYYPWLAELNPNKQRRKDAKYLLDELVAFRIPYYVGPLVTPEDQKKGSNASFAWMVRKEPGRITPWNFDQKVDRMASANQFIRRMTSTDTFLLGEPVLPLNSLLYQRFMVLNELNMIRINGQRITLVQKQNVFETLFKKHKNVTMKMLQTHFRSEGEYKASESIEITGLADPQKFNSKLASYLDFKNIFGSRVDQANLQNDFEKFIEWSTIFEDGTIYQEKLKTVEWLTDEERQKLARLHYKGWGSLSHKLLAKLVNAHGERMIDELWNTNQNFQQIRTQDDFQQAIQQINQGNLTENSVNNQIDDLRTSPENKRAIRQVIAVVEDLKKAMHETVPRRLFVEFSRDEENLNHTRTVSRAEQVKQAYQIVAQEISDLPEFRKQDADENGRMADKVFLYYMQMGCDIYNGKKINIDDLENYEIDHVIPRSFMWDNSLDNRVLTKSIINKQKGDQLPQKLYGQAQHNFWVKLNRLHLISNKKFWNLTLDDSRLTKYGIQGFINRQLVDTRQIIKYAVEILANKYPNTEIVTIKADLNHQFRQNYHLYKNREVNDYHHGFDAYLSGFIGQYLLKTYPKLRGYLVYGDYSKKISDDFHLKNLLSGFFKQFKAEDKLKDQKEPVDLSINDQKDIFDYLVHVYFFKKVLISKAVHFDTGALYGQTLYKAIDDTSHGKKGQHKTLIPAKTNRLTTLYGGYTKRLEAFMILIKIEDKKGSIYQLKGIPVLNLSEIKQTSKTELKAKVKQILLDVDPRLQSKSFEVLLPVIQKNQLIVDEKKRFTMGSSTVIHNAQQLVLSWYSLNILRKAPKNLHETDSVDLMNVYDEILEQVDHYYTLFDKNRFREGLRNGREKFEKLPVKSVYKKNKLIKVGKREVLSSILQGLHANATKPDLKVIGIKTPFSFFQNKKGFKLSPNAQIIYQSPTGLFERKRRVSEIK</sequence>
<dbReference type="Proteomes" id="UP000198402">
    <property type="component" value="Unassembled WGS sequence"/>
</dbReference>
<gene>
    <name evidence="13" type="primary">cas9</name>
    <name evidence="15" type="ORF">IWT126_00190</name>
</gene>
<dbReference type="NCBIfam" id="TIGR01865">
    <property type="entry name" value="cas_Csn1"/>
    <property type="match status" value="1"/>
</dbReference>
<evidence type="ECO:0000313" key="16">
    <source>
        <dbReference type="Proteomes" id="UP000198402"/>
    </source>
</evidence>
<evidence type="ECO:0000256" key="2">
    <source>
        <dbReference type="ARBA" id="ARBA00005244"/>
    </source>
</evidence>
<dbReference type="EMBL" id="BCMG01000001">
    <property type="protein sequence ID" value="GAT17933.1"/>
    <property type="molecule type" value="Genomic_DNA"/>
</dbReference>
<dbReference type="Pfam" id="PF16592">
    <property type="entry name" value="Cas9_REC"/>
    <property type="match status" value="1"/>
</dbReference>
<comment type="caution">
    <text evidence="15">The sequence shown here is derived from an EMBL/GenBank/DDBJ whole genome shotgun (WGS) entry which is preliminary data.</text>
</comment>
<dbReference type="GO" id="GO:0003677">
    <property type="term" value="F:DNA binding"/>
    <property type="evidence" value="ECO:0007669"/>
    <property type="project" value="UniProtKB-UniRule"/>
</dbReference>
<evidence type="ECO:0000259" key="14">
    <source>
        <dbReference type="PROSITE" id="PS51749"/>
    </source>
</evidence>
<comment type="caution">
    <text evidence="13">Lacks conserved residue(s) required for the propagation of feature annotation.</text>
</comment>
<dbReference type="Pfam" id="PF16595">
    <property type="entry name" value="Cas9_PI"/>
    <property type="match status" value="1"/>
</dbReference>
<feature type="domain" description="HNH Cas9-type" evidence="14">
    <location>
        <begin position="782"/>
        <end position="937"/>
    </location>
</feature>
<comment type="cofactor">
    <cofactor evidence="1">
        <name>Mg(2+)</name>
        <dbReference type="ChEBI" id="CHEBI:18420"/>
    </cofactor>
</comment>